<dbReference type="InterPro" id="IPR003959">
    <property type="entry name" value="ATPase_AAA_core"/>
</dbReference>
<evidence type="ECO:0000256" key="3">
    <source>
        <dbReference type="RuleBase" id="RU003651"/>
    </source>
</evidence>
<dbReference type="Gene3D" id="3.40.50.300">
    <property type="entry name" value="P-loop containing nucleotide triphosphate hydrolases"/>
    <property type="match status" value="1"/>
</dbReference>
<protein>
    <submittedName>
        <fullName evidence="6">ATPase family associated with various cellular activities (AAA)</fullName>
    </submittedName>
</protein>
<evidence type="ECO:0000259" key="5">
    <source>
        <dbReference type="SMART" id="SM00382"/>
    </source>
</evidence>
<dbReference type="PROSITE" id="PS00674">
    <property type="entry name" value="AAA"/>
    <property type="match status" value="1"/>
</dbReference>
<dbReference type="GO" id="GO:0005524">
    <property type="term" value="F:ATP binding"/>
    <property type="evidence" value="ECO:0007669"/>
    <property type="project" value="UniProtKB-KW"/>
</dbReference>
<proteinExistence type="inferred from homology"/>
<dbReference type="Gene3D" id="1.10.8.60">
    <property type="match status" value="1"/>
</dbReference>
<comment type="similarity">
    <text evidence="3">Belongs to the AAA ATPase family.</text>
</comment>
<dbReference type="Proteomes" id="UP000182241">
    <property type="component" value="Unassembled WGS sequence"/>
</dbReference>
<dbReference type="Pfam" id="PF00004">
    <property type="entry name" value="AAA"/>
    <property type="match status" value="1"/>
</dbReference>
<reference evidence="7" key="1">
    <citation type="submission" date="2016-10" db="EMBL/GenBank/DDBJ databases">
        <authorList>
            <person name="Varghese N."/>
            <person name="Submissions S."/>
        </authorList>
    </citation>
    <scope>NUCLEOTIDE SEQUENCE [LARGE SCALE GENOMIC DNA]</scope>
    <source>
        <strain evidence="7">DSM 44234</strain>
    </source>
</reference>
<feature type="compositionally biased region" description="Basic and acidic residues" evidence="4">
    <location>
        <begin position="73"/>
        <end position="91"/>
    </location>
</feature>
<dbReference type="InterPro" id="IPR050168">
    <property type="entry name" value="AAA_ATPase_domain"/>
</dbReference>
<evidence type="ECO:0000256" key="4">
    <source>
        <dbReference type="SAM" id="MobiDB-lite"/>
    </source>
</evidence>
<evidence type="ECO:0000256" key="2">
    <source>
        <dbReference type="ARBA" id="ARBA00022840"/>
    </source>
</evidence>
<evidence type="ECO:0000256" key="1">
    <source>
        <dbReference type="ARBA" id="ARBA00022741"/>
    </source>
</evidence>
<organism evidence="6 7">
    <name type="scientific">Tsukamurella tyrosinosolvens</name>
    <dbReference type="NCBI Taxonomy" id="57704"/>
    <lineage>
        <taxon>Bacteria</taxon>
        <taxon>Bacillati</taxon>
        <taxon>Actinomycetota</taxon>
        <taxon>Actinomycetes</taxon>
        <taxon>Mycobacteriales</taxon>
        <taxon>Tsukamurellaceae</taxon>
        <taxon>Tsukamurella</taxon>
    </lineage>
</organism>
<dbReference type="STRING" id="57704.SAMN04489793_3565"/>
<dbReference type="AlphaFoldDB" id="A0A1H4WHZ8"/>
<feature type="domain" description="AAA+ ATPase" evidence="5">
    <location>
        <begin position="272"/>
        <end position="409"/>
    </location>
</feature>
<dbReference type="SUPFAM" id="SSF52540">
    <property type="entry name" value="P-loop containing nucleoside triphosphate hydrolases"/>
    <property type="match status" value="1"/>
</dbReference>
<dbReference type="PANTHER" id="PTHR23077">
    <property type="entry name" value="AAA-FAMILY ATPASE"/>
    <property type="match status" value="1"/>
</dbReference>
<dbReference type="InterPro" id="IPR003593">
    <property type="entry name" value="AAA+_ATPase"/>
</dbReference>
<evidence type="ECO:0000313" key="7">
    <source>
        <dbReference type="Proteomes" id="UP000182241"/>
    </source>
</evidence>
<keyword evidence="1 3" id="KW-0547">Nucleotide-binding</keyword>
<dbReference type="EMBL" id="FNSA01000003">
    <property type="protein sequence ID" value="SEC92885.1"/>
    <property type="molecule type" value="Genomic_DNA"/>
</dbReference>
<sequence length="483" mass="53755">MKVASFSEDRKTLTVRAKNGFFSILKCTSAVPDEYFVGCIILANDTGFILGESWMFDDVDANESTVEVDPTAEVHLEPGDGGETETRDPRNQKSGNLAVVVTVSYERRRIDVVFADGKSGYTTTEGLDFDLQPGDVIMLDEHGGISKEDEIPWPESIKVGVVRGVYQDKVLVDDGFNFHLIPSRESNPANVGHTVAFSSAVGIRSELEEFPVFPRNSVDEFDIERYCWKVDPDQRLRFEDFGGYPEVVARARELIEVPLLHADKLDSINARPIRGVLFTGPPGTGKTYLARIIADRSDAAFYSISGPEIVSKWVGDSEGNLRKIFDDAASKDRAIIFFDEIDSIAEERTDSSHESSKRVVAQLLTLIDGFREHRSKILVIAATNRPDEIDQALRRPGRFDWSIEFGIPTESDRRDILRVSMERVSFVDPGAIPVAELARRTDGWSAAKLTSIWTEAAIIAANDQRGALHVEDVVAAYERMSCR</sequence>
<name>A0A1H4WHZ8_TSUTY</name>
<evidence type="ECO:0000313" key="6">
    <source>
        <dbReference type="EMBL" id="SEC92885.1"/>
    </source>
</evidence>
<keyword evidence="7" id="KW-1185">Reference proteome</keyword>
<keyword evidence="2 3" id="KW-0067">ATP-binding</keyword>
<dbReference type="PANTHER" id="PTHR23077:SF171">
    <property type="entry name" value="NUCLEAR VALOSIN-CONTAINING PROTEIN-LIKE"/>
    <property type="match status" value="1"/>
</dbReference>
<feature type="region of interest" description="Disordered" evidence="4">
    <location>
        <begin position="73"/>
        <end position="93"/>
    </location>
</feature>
<dbReference type="InterPro" id="IPR027417">
    <property type="entry name" value="P-loop_NTPase"/>
</dbReference>
<gene>
    <name evidence="6" type="ORF">SAMN04489793_3565</name>
</gene>
<dbReference type="SMART" id="SM00382">
    <property type="entry name" value="AAA"/>
    <property type="match status" value="1"/>
</dbReference>
<dbReference type="FunFam" id="3.40.50.300:FF:000012">
    <property type="entry name" value="Transitional endoplasmic reticulum ATPase"/>
    <property type="match status" value="1"/>
</dbReference>
<accession>A0A1H4WHZ8</accession>
<dbReference type="GO" id="GO:0016887">
    <property type="term" value="F:ATP hydrolysis activity"/>
    <property type="evidence" value="ECO:0007669"/>
    <property type="project" value="InterPro"/>
</dbReference>
<dbReference type="InterPro" id="IPR003960">
    <property type="entry name" value="ATPase_AAA_CS"/>
</dbReference>